<accession>A0A7R8X200</accession>
<reference evidence="2" key="1">
    <citation type="submission" date="2020-11" db="EMBL/GenBank/DDBJ databases">
        <authorList>
            <person name="Tran Van P."/>
        </authorList>
    </citation>
    <scope>NUCLEOTIDE SEQUENCE</scope>
</reference>
<evidence type="ECO:0000256" key="1">
    <source>
        <dbReference type="SAM" id="MobiDB-lite"/>
    </source>
</evidence>
<feature type="non-terminal residue" evidence="2">
    <location>
        <position position="1"/>
    </location>
</feature>
<feature type="non-terminal residue" evidence="2">
    <location>
        <position position="129"/>
    </location>
</feature>
<dbReference type="AlphaFoldDB" id="A0A7R8X200"/>
<dbReference type="EMBL" id="OB727240">
    <property type="protein sequence ID" value="CAD7239475.1"/>
    <property type="molecule type" value="Genomic_DNA"/>
</dbReference>
<feature type="region of interest" description="Disordered" evidence="1">
    <location>
        <begin position="15"/>
        <end position="108"/>
    </location>
</feature>
<feature type="compositionally biased region" description="Polar residues" evidence="1">
    <location>
        <begin position="39"/>
        <end position="81"/>
    </location>
</feature>
<name>A0A7R8X200_9CRUS</name>
<evidence type="ECO:0000313" key="2">
    <source>
        <dbReference type="EMBL" id="CAD7239475.1"/>
    </source>
</evidence>
<gene>
    <name evidence="2" type="ORF">CTOB1V02_LOCUS17290</name>
</gene>
<protein>
    <submittedName>
        <fullName evidence="2">Uncharacterized protein</fullName>
    </submittedName>
</protein>
<organism evidence="2">
    <name type="scientific">Cyprideis torosa</name>
    <dbReference type="NCBI Taxonomy" id="163714"/>
    <lineage>
        <taxon>Eukaryota</taxon>
        <taxon>Metazoa</taxon>
        <taxon>Ecdysozoa</taxon>
        <taxon>Arthropoda</taxon>
        <taxon>Crustacea</taxon>
        <taxon>Oligostraca</taxon>
        <taxon>Ostracoda</taxon>
        <taxon>Podocopa</taxon>
        <taxon>Podocopida</taxon>
        <taxon>Cytherocopina</taxon>
        <taxon>Cytheroidea</taxon>
        <taxon>Cytherideidae</taxon>
        <taxon>Cyprideis</taxon>
    </lineage>
</organism>
<proteinExistence type="predicted"/>
<feature type="compositionally biased region" description="Polar residues" evidence="1">
    <location>
        <begin position="15"/>
        <end position="32"/>
    </location>
</feature>
<sequence length="129" mass="14343">LPALVDTKQCRTNWVPNARNPATSYRRITSNGKMEETSALGTTTDTSLSSFTRLNGKHSNPSSPASRIQRKGSFTTHTSGSERALPMRKAGDGMVPERISPRLSRGARSLNLRRRPCSIFRRMSPTEWP</sequence>